<dbReference type="PANTHER" id="PTHR43649:SF33">
    <property type="entry name" value="POLYGALACTURONAN_RHAMNOGALACTURONAN-BINDING PROTEIN YTCQ"/>
    <property type="match status" value="1"/>
</dbReference>
<evidence type="ECO:0000256" key="7">
    <source>
        <dbReference type="ARBA" id="ARBA00023288"/>
    </source>
</evidence>
<name>A0ABT4YUR6_9VIBR</name>
<keyword evidence="5" id="KW-0472">Membrane</keyword>
<keyword evidence="4 8" id="KW-0732">Signal</keyword>
<comment type="caution">
    <text evidence="9">The sequence shown here is derived from an EMBL/GenBank/DDBJ whole genome shotgun (WGS) entry which is preliminary data.</text>
</comment>
<evidence type="ECO:0000256" key="6">
    <source>
        <dbReference type="ARBA" id="ARBA00023139"/>
    </source>
</evidence>
<evidence type="ECO:0000313" key="10">
    <source>
        <dbReference type="Proteomes" id="UP001210678"/>
    </source>
</evidence>
<comment type="subcellular location">
    <subcellularLocation>
        <location evidence="1">Periplasm</location>
    </subcellularLocation>
</comment>
<evidence type="ECO:0000256" key="4">
    <source>
        <dbReference type="ARBA" id="ARBA00022729"/>
    </source>
</evidence>
<evidence type="ECO:0000256" key="2">
    <source>
        <dbReference type="ARBA" id="ARBA00008520"/>
    </source>
</evidence>
<feature type="signal peptide" evidence="8">
    <location>
        <begin position="1"/>
        <end position="27"/>
    </location>
</feature>
<keyword evidence="6" id="KW-0564">Palmitate</keyword>
<evidence type="ECO:0000256" key="5">
    <source>
        <dbReference type="ARBA" id="ARBA00023136"/>
    </source>
</evidence>
<organism evidence="9 10">
    <name type="scientific">Vibrio algarum</name>
    <dbReference type="NCBI Taxonomy" id="3020714"/>
    <lineage>
        <taxon>Bacteria</taxon>
        <taxon>Pseudomonadati</taxon>
        <taxon>Pseudomonadota</taxon>
        <taxon>Gammaproteobacteria</taxon>
        <taxon>Vibrionales</taxon>
        <taxon>Vibrionaceae</taxon>
        <taxon>Vibrio</taxon>
    </lineage>
</organism>
<comment type="similarity">
    <text evidence="2">Belongs to the bacterial solute-binding protein 1 family.</text>
</comment>
<keyword evidence="7" id="KW-0449">Lipoprotein</keyword>
<dbReference type="SUPFAM" id="SSF53850">
    <property type="entry name" value="Periplasmic binding protein-like II"/>
    <property type="match status" value="1"/>
</dbReference>
<dbReference type="PANTHER" id="PTHR43649">
    <property type="entry name" value="ARABINOSE-BINDING PROTEIN-RELATED"/>
    <property type="match status" value="1"/>
</dbReference>
<evidence type="ECO:0000256" key="3">
    <source>
        <dbReference type="ARBA" id="ARBA00022475"/>
    </source>
</evidence>
<reference evidence="9 10" key="1">
    <citation type="submission" date="2023-01" db="EMBL/GenBank/DDBJ databases">
        <title>Vibrio sp. KJ40-1 sp.nov, isolated from marine algae.</title>
        <authorList>
            <person name="Butt M."/>
            <person name="Kim J.M.J."/>
            <person name="Jeon C.O.C."/>
        </authorList>
    </citation>
    <scope>NUCLEOTIDE SEQUENCE [LARGE SCALE GENOMIC DNA]</scope>
    <source>
        <strain evidence="9 10">KJ40-1</strain>
    </source>
</reference>
<evidence type="ECO:0000256" key="8">
    <source>
        <dbReference type="SAM" id="SignalP"/>
    </source>
</evidence>
<dbReference type="Gene3D" id="3.40.190.10">
    <property type="entry name" value="Periplasmic binding protein-like II"/>
    <property type="match status" value="2"/>
</dbReference>
<sequence length="424" mass="47378">MKTFLSTASKTALAASALLGLSFMASAGVTDGINKDEVKGEITFYSNRTDLVEEGLYDRYEEEFKKLYPNVTNVKVVAFADYQGGLRPRMNTGDYGDLVLILPSVPSEQYANFYEPLNNIYTSDDVYFFDAWESDGKSYGVSMGNALEGLVYNKDILKSAGVEVPIKTLSDFFDAAEKIKAQGQIPLYINFGAQWPLQQWDKFPLVVEGNDGVYEKMLEQDKPFSGDTAYNKSLSVLKKLIADGHTEKDLITNSWEDSKNSFATGQAAMFYLGNWVIPQFIERGATSENIGFMPIPSDESGVLKAQMNHDWGYAVSKHSNNKETAKAYLKFLIEGSDFDEVAGLIPSLKSKQPALAQLNEYMSYEPVVIQTPEQSSTFIEVNNRSKIDFYSGGYIQDVMTAKDFNGALEKLDARWNRAKKRVLK</sequence>
<dbReference type="Pfam" id="PF01547">
    <property type="entry name" value="SBP_bac_1"/>
    <property type="match status" value="1"/>
</dbReference>
<dbReference type="RefSeq" id="WP_272138935.1">
    <property type="nucleotide sequence ID" value="NZ_JAQLOI010000003.1"/>
</dbReference>
<feature type="chain" id="PRO_5045209986" evidence="8">
    <location>
        <begin position="28"/>
        <end position="424"/>
    </location>
</feature>
<accession>A0ABT4YUR6</accession>
<dbReference type="Proteomes" id="UP001210678">
    <property type="component" value="Unassembled WGS sequence"/>
</dbReference>
<dbReference type="InterPro" id="IPR006059">
    <property type="entry name" value="SBP"/>
</dbReference>
<evidence type="ECO:0000256" key="1">
    <source>
        <dbReference type="ARBA" id="ARBA00004418"/>
    </source>
</evidence>
<evidence type="ECO:0000313" key="9">
    <source>
        <dbReference type="EMBL" id="MDB1125329.1"/>
    </source>
</evidence>
<dbReference type="EMBL" id="JAQLOI010000003">
    <property type="protein sequence ID" value="MDB1125329.1"/>
    <property type="molecule type" value="Genomic_DNA"/>
</dbReference>
<keyword evidence="3" id="KW-1003">Cell membrane</keyword>
<dbReference type="InterPro" id="IPR050490">
    <property type="entry name" value="Bact_solute-bd_prot1"/>
</dbReference>
<protein>
    <submittedName>
        <fullName evidence="9">ABC transporter substrate-binding protein</fullName>
    </submittedName>
</protein>
<proteinExistence type="inferred from homology"/>
<gene>
    <name evidence="9" type="ORF">PGX00_17405</name>
</gene>
<keyword evidence="10" id="KW-1185">Reference proteome</keyword>